<feature type="signal peptide" evidence="1">
    <location>
        <begin position="1"/>
        <end position="26"/>
    </location>
</feature>
<dbReference type="OrthoDB" id="9755774at2"/>
<feature type="chain" id="PRO_5003478622" description="SipW-cognate class signal peptide" evidence="1">
    <location>
        <begin position="27"/>
        <end position="229"/>
    </location>
</feature>
<sequence>MKTGKRAAAVALAIGLALTGSMASFAANEKDLAESDYGGVTDGKVDSVIEGTIKITSIQVKVPIKASFDIDPNVTVAADAAVVTSAGADNNNQIIAQASNYTITNTSKVPLVVSITGVKTKTGATEDTPELVNTLNGLTGKNVMFAICKKGDVIKYPSAAADNTGKWMTKTTVTTGSPYQIAASDGANILAPAGTLEMTICGATGAGWKNGEKFQVIPTFTVALQSVSS</sequence>
<keyword evidence="3" id="KW-1185">Reference proteome</keyword>
<evidence type="ECO:0000313" key="3">
    <source>
        <dbReference type="Proteomes" id="UP000005384"/>
    </source>
</evidence>
<dbReference type="AlphaFoldDB" id="G5IH15"/>
<accession>G5IH15</accession>
<evidence type="ECO:0000256" key="1">
    <source>
        <dbReference type="SAM" id="SignalP"/>
    </source>
</evidence>
<keyword evidence="1" id="KW-0732">Signal</keyword>
<organism evidence="2 3">
    <name type="scientific">Hungatella hathewayi WAL-18680</name>
    <dbReference type="NCBI Taxonomy" id="742737"/>
    <lineage>
        <taxon>Bacteria</taxon>
        <taxon>Bacillati</taxon>
        <taxon>Bacillota</taxon>
        <taxon>Clostridia</taxon>
        <taxon>Lachnospirales</taxon>
        <taxon>Lachnospiraceae</taxon>
        <taxon>Hungatella</taxon>
    </lineage>
</organism>
<evidence type="ECO:0000313" key="2">
    <source>
        <dbReference type="EMBL" id="EHI59236.1"/>
    </source>
</evidence>
<dbReference type="EMBL" id="ADLN01000070">
    <property type="protein sequence ID" value="EHI59236.1"/>
    <property type="molecule type" value="Genomic_DNA"/>
</dbReference>
<dbReference type="HOGENOM" id="CLU_103710_0_0_9"/>
<gene>
    <name evidence="2" type="ORF">HMPREF9473_02793</name>
</gene>
<dbReference type="RefSeq" id="WP_006780772.1">
    <property type="nucleotide sequence ID" value="NZ_CP040506.1"/>
</dbReference>
<evidence type="ECO:0008006" key="4">
    <source>
        <dbReference type="Google" id="ProtNLM"/>
    </source>
</evidence>
<proteinExistence type="predicted"/>
<comment type="caution">
    <text evidence="2">The sequence shown here is derived from an EMBL/GenBank/DDBJ whole genome shotgun (WGS) entry which is preliminary data.</text>
</comment>
<dbReference type="PATRIC" id="fig|742737.3.peg.2800"/>
<reference evidence="2 3" key="1">
    <citation type="submission" date="2011-08" db="EMBL/GenBank/DDBJ databases">
        <title>The Genome Sequence of Clostridium hathewayi WAL-18680.</title>
        <authorList>
            <consortium name="The Broad Institute Genome Sequencing Platform"/>
            <person name="Earl A."/>
            <person name="Ward D."/>
            <person name="Feldgarden M."/>
            <person name="Gevers D."/>
            <person name="Finegold S.M."/>
            <person name="Summanen P.H."/>
            <person name="Molitoris D.R."/>
            <person name="Song M."/>
            <person name="Daigneault M."/>
            <person name="Allen-Vercoe E."/>
            <person name="Young S.K."/>
            <person name="Zeng Q."/>
            <person name="Gargeya S."/>
            <person name="Fitzgerald M."/>
            <person name="Haas B."/>
            <person name="Abouelleil A."/>
            <person name="Alvarado L."/>
            <person name="Arachchi H.M."/>
            <person name="Berlin A."/>
            <person name="Brown A."/>
            <person name="Chapman S.B."/>
            <person name="Chen Z."/>
            <person name="Dunbar C."/>
            <person name="Freedman E."/>
            <person name="Gearin G."/>
            <person name="Gellesch M."/>
            <person name="Goldberg J."/>
            <person name="Griggs A."/>
            <person name="Gujja S."/>
            <person name="Heiman D."/>
            <person name="Howarth C."/>
            <person name="Larson L."/>
            <person name="Lui A."/>
            <person name="MacDonald P.J.P."/>
            <person name="Montmayeur A."/>
            <person name="Murphy C."/>
            <person name="Neiman D."/>
            <person name="Pearson M."/>
            <person name="Priest M."/>
            <person name="Roberts A."/>
            <person name="Saif S."/>
            <person name="Shea T."/>
            <person name="Shenoy N."/>
            <person name="Sisk P."/>
            <person name="Stolte C."/>
            <person name="Sykes S."/>
            <person name="Wortman J."/>
            <person name="Nusbaum C."/>
            <person name="Birren B."/>
        </authorList>
    </citation>
    <scope>NUCLEOTIDE SEQUENCE [LARGE SCALE GENOMIC DNA]</scope>
    <source>
        <strain evidence="2 3">WAL-18680</strain>
    </source>
</reference>
<name>G5IH15_9FIRM</name>
<protein>
    <recommendedName>
        <fullName evidence="4">SipW-cognate class signal peptide</fullName>
    </recommendedName>
</protein>
<dbReference type="Proteomes" id="UP000005384">
    <property type="component" value="Unassembled WGS sequence"/>
</dbReference>